<name>A0A1L7IAG9_9FLAO</name>
<dbReference type="Pfam" id="PF02635">
    <property type="entry name" value="DsrE"/>
    <property type="match status" value="1"/>
</dbReference>
<reference evidence="1 2" key="1">
    <citation type="submission" date="2016-07" db="EMBL/GenBank/DDBJ databases">
        <title>Multi-omics approach to identify versatile polysaccharide utilization systems of a marine flavobacterium Gramella flava.</title>
        <authorList>
            <person name="Tang K."/>
        </authorList>
    </citation>
    <scope>NUCLEOTIDE SEQUENCE [LARGE SCALE GENOMIC DNA]</scope>
    <source>
        <strain evidence="1 2">JLT2011</strain>
    </source>
</reference>
<dbReference type="STRING" id="1229726.GRFL_3381"/>
<dbReference type="InterPro" id="IPR003787">
    <property type="entry name" value="Sulphur_relay_DsrE/F-like"/>
</dbReference>
<dbReference type="RefSeq" id="WP_083645672.1">
    <property type="nucleotide sequence ID" value="NZ_AMRU01000004.1"/>
</dbReference>
<gene>
    <name evidence="1" type="ORF">GRFL_3381</name>
</gene>
<dbReference type="SUPFAM" id="SSF75169">
    <property type="entry name" value="DsrEFH-like"/>
    <property type="match status" value="1"/>
</dbReference>
<evidence type="ECO:0000313" key="1">
    <source>
        <dbReference type="EMBL" id="APU70105.1"/>
    </source>
</evidence>
<sequence length="140" mass="15858">MKKLILGLFILTLTFTNVLNAQTSKQDHHSHNYVVLTKKIPQLQPIILTAEALAEEDGKSFGDFQAIICGKTVEDLTDKEMMKKFIEKAQKAHVKIVVCGFSLKKFKVSKEDIPEELEVVDNGILHDFQLQKKGYLSIEL</sequence>
<dbReference type="OrthoDB" id="1445762at2"/>
<accession>A0A1L7IAG9</accession>
<organism evidence="1 2">
    <name type="scientific">Christiangramia flava JLT2011</name>
    <dbReference type="NCBI Taxonomy" id="1229726"/>
    <lineage>
        <taxon>Bacteria</taxon>
        <taxon>Pseudomonadati</taxon>
        <taxon>Bacteroidota</taxon>
        <taxon>Flavobacteriia</taxon>
        <taxon>Flavobacteriales</taxon>
        <taxon>Flavobacteriaceae</taxon>
        <taxon>Christiangramia</taxon>
    </lineage>
</organism>
<protein>
    <submittedName>
        <fullName evidence="1">Uncharacterized protein</fullName>
    </submittedName>
</protein>
<dbReference type="KEGG" id="gfl:GRFL_3381"/>
<dbReference type="EMBL" id="CP016359">
    <property type="protein sequence ID" value="APU70105.1"/>
    <property type="molecule type" value="Genomic_DNA"/>
</dbReference>
<proteinExistence type="predicted"/>
<keyword evidence="2" id="KW-1185">Reference proteome</keyword>
<evidence type="ECO:0000313" key="2">
    <source>
        <dbReference type="Proteomes" id="UP000186230"/>
    </source>
</evidence>
<dbReference type="Proteomes" id="UP000186230">
    <property type="component" value="Chromosome"/>
</dbReference>
<dbReference type="Gene3D" id="3.40.1260.10">
    <property type="entry name" value="DsrEFH-like"/>
    <property type="match status" value="1"/>
</dbReference>
<dbReference type="InterPro" id="IPR027396">
    <property type="entry name" value="DsrEFH-like"/>
</dbReference>
<dbReference type="AlphaFoldDB" id="A0A1L7IAG9"/>